<keyword evidence="3" id="KW-0805">Transcription regulation</keyword>
<dbReference type="GO" id="GO:0006351">
    <property type="term" value="P:DNA-templated transcription"/>
    <property type="evidence" value="ECO:0007669"/>
    <property type="project" value="InterPro"/>
</dbReference>
<dbReference type="InterPro" id="IPR051430">
    <property type="entry name" value="Fungal_TF_Env_Response"/>
</dbReference>
<dbReference type="PROSITE" id="PS50048">
    <property type="entry name" value="ZN2_CY6_FUNGAL_2"/>
    <property type="match status" value="1"/>
</dbReference>
<dbReference type="PROSITE" id="PS00463">
    <property type="entry name" value="ZN2_CY6_FUNGAL_1"/>
    <property type="match status" value="1"/>
</dbReference>
<evidence type="ECO:0000313" key="10">
    <source>
        <dbReference type="Proteomes" id="UP000191522"/>
    </source>
</evidence>
<dbReference type="GO" id="GO:0001228">
    <property type="term" value="F:DNA-binding transcription activator activity, RNA polymerase II-specific"/>
    <property type="evidence" value="ECO:0007669"/>
    <property type="project" value="TreeGrafter"/>
</dbReference>
<dbReference type="CDD" id="cd12148">
    <property type="entry name" value="fungal_TF_MHR"/>
    <property type="match status" value="1"/>
</dbReference>
<evidence type="ECO:0000313" key="9">
    <source>
        <dbReference type="EMBL" id="OQD77219.1"/>
    </source>
</evidence>
<dbReference type="GO" id="GO:0008270">
    <property type="term" value="F:zinc ion binding"/>
    <property type="evidence" value="ECO:0007669"/>
    <property type="project" value="InterPro"/>
</dbReference>
<evidence type="ECO:0000256" key="7">
    <source>
        <dbReference type="SAM" id="MobiDB-lite"/>
    </source>
</evidence>
<dbReference type="PANTHER" id="PTHR31944">
    <property type="entry name" value="HEME-RESPONSIVE ZINC FINGER TRANSCRIPTION FACTOR HAP1"/>
    <property type="match status" value="1"/>
</dbReference>
<name>A0A1V6PJN3_PENDC</name>
<dbReference type="GO" id="GO:0005634">
    <property type="term" value="C:nucleus"/>
    <property type="evidence" value="ECO:0007669"/>
    <property type="project" value="TreeGrafter"/>
</dbReference>
<dbReference type="Pfam" id="PF04082">
    <property type="entry name" value="Fungal_trans"/>
    <property type="match status" value="1"/>
</dbReference>
<protein>
    <recommendedName>
        <fullName evidence="8">Zn(2)-C6 fungal-type domain-containing protein</fullName>
    </recommendedName>
</protein>
<dbReference type="Pfam" id="PF00172">
    <property type="entry name" value="Zn_clus"/>
    <property type="match status" value="1"/>
</dbReference>
<dbReference type="SMART" id="SM00066">
    <property type="entry name" value="GAL4"/>
    <property type="match status" value="1"/>
</dbReference>
<keyword evidence="10" id="KW-1185">Reference proteome</keyword>
<evidence type="ECO:0000256" key="1">
    <source>
        <dbReference type="ARBA" id="ARBA00022723"/>
    </source>
</evidence>
<feature type="region of interest" description="Disordered" evidence="7">
    <location>
        <begin position="1"/>
        <end position="21"/>
    </location>
</feature>
<comment type="caution">
    <text evidence="9">The sequence shown here is derived from an EMBL/GenBank/DDBJ whole genome shotgun (WGS) entry which is preliminary data.</text>
</comment>
<dbReference type="OMA" id="TIACLQC"/>
<dbReference type="OrthoDB" id="4236860at2759"/>
<dbReference type="STRING" id="69771.A0A1V6PJN3"/>
<dbReference type="CDD" id="cd00067">
    <property type="entry name" value="GAL4"/>
    <property type="match status" value="1"/>
</dbReference>
<evidence type="ECO:0000256" key="5">
    <source>
        <dbReference type="ARBA" id="ARBA00023163"/>
    </source>
</evidence>
<dbReference type="EMBL" id="MDYL01000003">
    <property type="protein sequence ID" value="OQD77219.1"/>
    <property type="molecule type" value="Genomic_DNA"/>
</dbReference>
<evidence type="ECO:0000256" key="3">
    <source>
        <dbReference type="ARBA" id="ARBA00023015"/>
    </source>
</evidence>
<dbReference type="Proteomes" id="UP000191522">
    <property type="component" value="Unassembled WGS sequence"/>
</dbReference>
<proteinExistence type="predicted"/>
<sequence>MADVQVFGTPQSERPRKRRRRTMACTQCRSRKLRCDREYPTCTRCLKSKTSTKCTYEDGFLWQQPKTVPAATFASDRGSTVVMPQSDRGLIQMPPDPGLGPASSRSEAILSRTAPSPGPSPPEGPHHHNMGIHHGRERGFLETVLGAPKAAVNQEPYNNTGLLQRPKRALAEPEKPFESQVDHECIDGNDFDNALSPSQQLDLSPRIMMRGRETKTRFSGSGMYANLVAQFPDIRSFAEEIRLSNPILSSVRPDLERVTRGVWKVKPLNTPFPDPTTMSLLSLLPQRPVVDELIGLYLTYIESTHRIFHVPSFLREVKEFYSLLENPKNISATFVVQLLLVLSCAWNLADVGSLQEKSPVPLECYTAVEWVLHAEKWIENAHIKRFEISALRLYILLVTALNCHGMKRSKAWVTTGMLVQNAMLAGYHRDPSKYAHISVFNKEMRRRIWTTIVELNLQVSFDRGMPPSIQSSDYDTLPALNINDEEIHEGSTEPPEDRPLSDVTDSSFHIFLARSLQLRLKACRLMHSPRISCRYEEIQRLDWELNRQLSLIPIWGVSEASDIVTQHKVSLWKAMIEAKIAQSLLSIHTPFAIEARRESLFAPSARSRLDAAVMILSTQRRLNESSLPLSLCLLGEWTLQAYISICQHLHTMDHQNSTPSYHSSFLFMMHTLPGLPDSLLSLVESALVSLERRFLQVIKGAKDYFFLSTIVALVKAKLCPDQAIVYKQQVVERVLSFAQTLFSRHATCEHLGPPGMGSFKNNQVAAFITPRMAAVLPSDFDGILPPPNVETPPGDFDPFLDVFDWEDLTGIALGS</sequence>
<keyword evidence="2" id="KW-0862">Zinc</keyword>
<keyword evidence="6" id="KW-0539">Nucleus</keyword>
<feature type="domain" description="Zn(2)-C6 fungal-type" evidence="8">
    <location>
        <begin position="24"/>
        <end position="56"/>
    </location>
</feature>
<dbReference type="GO" id="GO:0000978">
    <property type="term" value="F:RNA polymerase II cis-regulatory region sequence-specific DNA binding"/>
    <property type="evidence" value="ECO:0007669"/>
    <property type="project" value="TreeGrafter"/>
</dbReference>
<dbReference type="Gene3D" id="4.10.240.10">
    <property type="entry name" value="Zn(2)-C6 fungal-type DNA-binding domain"/>
    <property type="match status" value="1"/>
</dbReference>
<dbReference type="InterPro" id="IPR007219">
    <property type="entry name" value="XnlR_reg_dom"/>
</dbReference>
<gene>
    <name evidence="9" type="ORF">PENDEC_c003G05204</name>
</gene>
<evidence type="ECO:0000256" key="2">
    <source>
        <dbReference type="ARBA" id="ARBA00022833"/>
    </source>
</evidence>
<feature type="region of interest" description="Disordered" evidence="7">
    <location>
        <begin position="110"/>
        <end position="133"/>
    </location>
</feature>
<keyword evidence="5" id="KW-0804">Transcription</keyword>
<dbReference type="InterPro" id="IPR036864">
    <property type="entry name" value="Zn2-C6_fun-type_DNA-bd_sf"/>
</dbReference>
<evidence type="ECO:0000259" key="8">
    <source>
        <dbReference type="PROSITE" id="PS50048"/>
    </source>
</evidence>
<organism evidence="9 10">
    <name type="scientific">Penicillium decumbens</name>
    <dbReference type="NCBI Taxonomy" id="69771"/>
    <lineage>
        <taxon>Eukaryota</taxon>
        <taxon>Fungi</taxon>
        <taxon>Dikarya</taxon>
        <taxon>Ascomycota</taxon>
        <taxon>Pezizomycotina</taxon>
        <taxon>Eurotiomycetes</taxon>
        <taxon>Eurotiomycetidae</taxon>
        <taxon>Eurotiales</taxon>
        <taxon>Aspergillaceae</taxon>
        <taxon>Penicillium</taxon>
    </lineage>
</organism>
<dbReference type="InterPro" id="IPR001138">
    <property type="entry name" value="Zn2Cys6_DnaBD"/>
</dbReference>
<dbReference type="AlphaFoldDB" id="A0A1V6PJN3"/>
<reference evidence="10" key="1">
    <citation type="journal article" date="2017" name="Nat. Microbiol.">
        <title>Global analysis of biosynthetic gene clusters reveals vast potential of secondary metabolite production in Penicillium species.</title>
        <authorList>
            <person name="Nielsen J.C."/>
            <person name="Grijseels S."/>
            <person name="Prigent S."/>
            <person name="Ji B."/>
            <person name="Dainat J."/>
            <person name="Nielsen K.F."/>
            <person name="Frisvad J.C."/>
            <person name="Workman M."/>
            <person name="Nielsen J."/>
        </authorList>
    </citation>
    <scope>NUCLEOTIDE SEQUENCE [LARGE SCALE GENOMIC DNA]</scope>
    <source>
        <strain evidence="10">IBT 11843</strain>
    </source>
</reference>
<dbReference type="SMART" id="SM00906">
    <property type="entry name" value="Fungal_trans"/>
    <property type="match status" value="1"/>
</dbReference>
<dbReference type="PANTHER" id="PTHR31944:SF130">
    <property type="entry name" value="ZN(II)2CYS6 TRANSCRIPTION FACTO (EUROFUNG)"/>
    <property type="match status" value="1"/>
</dbReference>
<evidence type="ECO:0000256" key="6">
    <source>
        <dbReference type="ARBA" id="ARBA00023242"/>
    </source>
</evidence>
<keyword evidence="4" id="KW-0238">DNA-binding</keyword>
<keyword evidence="1" id="KW-0479">Metal-binding</keyword>
<accession>A0A1V6PJN3</accession>
<dbReference type="SUPFAM" id="SSF57701">
    <property type="entry name" value="Zn2/Cys6 DNA-binding domain"/>
    <property type="match status" value="1"/>
</dbReference>
<evidence type="ECO:0000256" key="4">
    <source>
        <dbReference type="ARBA" id="ARBA00023125"/>
    </source>
</evidence>